<protein>
    <recommendedName>
        <fullName evidence="3">Thioredoxin-like fold domain-containing protein</fullName>
    </recommendedName>
</protein>
<gene>
    <name evidence="1" type="ORF">KHA97_23455</name>
</gene>
<sequence length="59" mass="6577">MQQAYYEPNITAVPTFIIGDTVAAGFRSNENLKQIIYEEINKQKLYLMAEGMACGIDGC</sequence>
<name>A0A942TI39_9BACI</name>
<organism evidence="1 2">
    <name type="scientific">Lederbergia citri</name>
    <dbReference type="NCBI Taxonomy" id="2833580"/>
    <lineage>
        <taxon>Bacteria</taxon>
        <taxon>Bacillati</taxon>
        <taxon>Bacillota</taxon>
        <taxon>Bacilli</taxon>
        <taxon>Bacillales</taxon>
        <taxon>Bacillaceae</taxon>
        <taxon>Lederbergia</taxon>
    </lineage>
</organism>
<keyword evidence="2" id="KW-1185">Reference proteome</keyword>
<proteinExistence type="predicted"/>
<reference evidence="1 2" key="1">
    <citation type="submission" date="2021-05" db="EMBL/GenBank/DDBJ databases">
        <title>Novel Bacillus species.</title>
        <authorList>
            <person name="Liu G."/>
        </authorList>
    </citation>
    <scope>NUCLEOTIDE SEQUENCE [LARGE SCALE GENOMIC DNA]</scope>
    <source>
        <strain evidence="2">FJAT-49780</strain>
    </source>
</reference>
<evidence type="ECO:0008006" key="3">
    <source>
        <dbReference type="Google" id="ProtNLM"/>
    </source>
</evidence>
<accession>A0A942TI39</accession>
<dbReference type="RefSeq" id="WP_213127225.1">
    <property type="nucleotide sequence ID" value="NZ_JAGYPG010000007.1"/>
</dbReference>
<dbReference type="EMBL" id="JAGYPG010000007">
    <property type="protein sequence ID" value="MBS4197993.1"/>
    <property type="molecule type" value="Genomic_DNA"/>
</dbReference>
<dbReference type="AlphaFoldDB" id="A0A942TI39"/>
<dbReference type="Proteomes" id="UP000681414">
    <property type="component" value="Unassembled WGS sequence"/>
</dbReference>
<evidence type="ECO:0000313" key="2">
    <source>
        <dbReference type="Proteomes" id="UP000681414"/>
    </source>
</evidence>
<comment type="caution">
    <text evidence="1">The sequence shown here is derived from an EMBL/GenBank/DDBJ whole genome shotgun (WGS) entry which is preliminary data.</text>
</comment>
<evidence type="ECO:0000313" key="1">
    <source>
        <dbReference type="EMBL" id="MBS4197993.1"/>
    </source>
</evidence>